<name>A0A3B1E0H5_9ZZZZ</name>
<sequence length="133" mass="14109">MSLRTSTSWSLASHRLGVLVLGAAGLCGLLTAGLAGCSADPTRGYSFNSPHDSTVRTISVPIFANDTYSSGFEVQLTEAIIKELQRVTPWHVVGSANAATTLTGSIDSIEMTRLTSRRKTGLIQEQALRVTVS</sequence>
<dbReference type="EMBL" id="UOGK01000697">
    <property type="protein sequence ID" value="VAX42474.1"/>
    <property type="molecule type" value="Genomic_DNA"/>
</dbReference>
<protein>
    <submittedName>
        <fullName evidence="1">Uncharacterized protein</fullName>
    </submittedName>
</protein>
<dbReference type="GO" id="GO:0019867">
    <property type="term" value="C:outer membrane"/>
    <property type="evidence" value="ECO:0007669"/>
    <property type="project" value="InterPro"/>
</dbReference>
<dbReference type="Pfam" id="PF04390">
    <property type="entry name" value="LptE"/>
    <property type="match status" value="1"/>
</dbReference>
<evidence type="ECO:0000313" key="1">
    <source>
        <dbReference type="EMBL" id="VAX42474.1"/>
    </source>
</evidence>
<gene>
    <name evidence="1" type="ORF">MNBD_PLANCTO03-1233</name>
</gene>
<reference evidence="1" key="1">
    <citation type="submission" date="2018-06" db="EMBL/GenBank/DDBJ databases">
        <authorList>
            <person name="Zhirakovskaya E."/>
        </authorList>
    </citation>
    <scope>NUCLEOTIDE SEQUENCE</scope>
</reference>
<feature type="non-terminal residue" evidence="1">
    <location>
        <position position="133"/>
    </location>
</feature>
<dbReference type="GO" id="GO:0043165">
    <property type="term" value="P:Gram-negative-bacterium-type cell outer membrane assembly"/>
    <property type="evidence" value="ECO:0007669"/>
    <property type="project" value="InterPro"/>
</dbReference>
<dbReference type="AlphaFoldDB" id="A0A3B1E0H5"/>
<accession>A0A3B1E0H5</accession>
<proteinExistence type="predicted"/>
<organism evidence="1">
    <name type="scientific">hydrothermal vent metagenome</name>
    <dbReference type="NCBI Taxonomy" id="652676"/>
    <lineage>
        <taxon>unclassified sequences</taxon>
        <taxon>metagenomes</taxon>
        <taxon>ecological metagenomes</taxon>
    </lineage>
</organism>
<dbReference type="InterPro" id="IPR007485">
    <property type="entry name" value="LPS_assembly_LptE"/>
</dbReference>